<dbReference type="Pfam" id="PF01053">
    <property type="entry name" value="Cys_Met_Meta_PP"/>
    <property type="match status" value="1"/>
</dbReference>
<comment type="cofactor">
    <cofactor evidence="1 3">
        <name>pyridoxal 5'-phosphate</name>
        <dbReference type="ChEBI" id="CHEBI:597326"/>
    </cofactor>
</comment>
<evidence type="ECO:0000313" key="4">
    <source>
        <dbReference type="Proteomes" id="UP000694865"/>
    </source>
</evidence>
<dbReference type="InterPro" id="IPR000277">
    <property type="entry name" value="Cys/Met-Metab_PyrdxlP-dep_enz"/>
</dbReference>
<evidence type="ECO:0000256" key="3">
    <source>
        <dbReference type="RuleBase" id="RU362118"/>
    </source>
</evidence>
<accession>A0ABM0M9D7</accession>
<evidence type="ECO:0000256" key="1">
    <source>
        <dbReference type="ARBA" id="ARBA00001933"/>
    </source>
</evidence>
<dbReference type="PANTHER" id="PTHR11808">
    <property type="entry name" value="TRANS-SULFURATION ENZYME FAMILY MEMBER"/>
    <property type="match status" value="1"/>
</dbReference>
<keyword evidence="2 3" id="KW-0663">Pyridoxal phosphate</keyword>
<organism evidence="4 5">
    <name type="scientific">Saccoglossus kowalevskii</name>
    <name type="common">Acorn worm</name>
    <dbReference type="NCBI Taxonomy" id="10224"/>
    <lineage>
        <taxon>Eukaryota</taxon>
        <taxon>Metazoa</taxon>
        <taxon>Hemichordata</taxon>
        <taxon>Enteropneusta</taxon>
        <taxon>Harrimaniidae</taxon>
        <taxon>Saccoglossus</taxon>
    </lineage>
</organism>
<name>A0ABM0M9D7_SACKO</name>
<keyword evidence="4" id="KW-1185">Reference proteome</keyword>
<dbReference type="PROSITE" id="PS00868">
    <property type="entry name" value="CYS_MET_METAB_PP"/>
    <property type="match status" value="1"/>
</dbReference>
<protein>
    <submittedName>
        <fullName evidence="5">Cystathionine gamma-lyase-like</fullName>
    </submittedName>
</protein>
<dbReference type="CDD" id="cd00614">
    <property type="entry name" value="CGS_like"/>
    <property type="match status" value="1"/>
</dbReference>
<dbReference type="SUPFAM" id="SSF53383">
    <property type="entry name" value="PLP-dependent transferases"/>
    <property type="match status" value="1"/>
</dbReference>
<dbReference type="PIRSF" id="PIRSF001434">
    <property type="entry name" value="CGS"/>
    <property type="match status" value="1"/>
</dbReference>
<dbReference type="Gene3D" id="3.40.640.10">
    <property type="entry name" value="Type I PLP-dependent aspartate aminotransferase-like (Major domain)"/>
    <property type="match status" value="1"/>
</dbReference>
<comment type="similarity">
    <text evidence="3">Belongs to the trans-sulfuration enzymes family.</text>
</comment>
<reference evidence="5" key="1">
    <citation type="submission" date="2025-08" db="UniProtKB">
        <authorList>
            <consortium name="RefSeq"/>
        </authorList>
    </citation>
    <scope>IDENTIFICATION</scope>
    <source>
        <tissue evidence="5">Testes</tissue>
    </source>
</reference>
<dbReference type="InterPro" id="IPR015422">
    <property type="entry name" value="PyrdxlP-dep_Trfase_small"/>
</dbReference>
<gene>
    <name evidence="5" type="primary">LOC102810166</name>
</gene>
<dbReference type="InterPro" id="IPR015421">
    <property type="entry name" value="PyrdxlP-dep_Trfase_major"/>
</dbReference>
<dbReference type="Gene3D" id="3.90.1150.10">
    <property type="entry name" value="Aspartate Aminotransferase, domain 1"/>
    <property type="match status" value="1"/>
</dbReference>
<sequence>MPLDPLWFIILSFSPKKKCKLENVDYLHLEGVPESYHDSVELHIETIAVTSIPRNKASLARPVVPPISVATTYEIDKCEDFAEAIKNEYVYSRFGNHTCQVVAEVINKLEGGIGGLVFSSGMAAITTSLLANLDAGDHLIAPDPVYSGTHKYLEQMLPHHGVEISWVTAGCHVDEYRKLVKKNTKVLYAETPANPTMAVTDMEEFGRLGNSLPGVMTMVDATFASPYLLQPLKYDVDISIHSCTKYLGGHSDVLAGFVSTRRLELFEKLSSYQKSMGSTLSPFDAYLLLRGVRTLHVRMDRHSSNALRIAQYLEQHPKILKVYYPGLPSHPQHEIAKKQMKLFGGMVSFELKGGLQAGKTFVESLRIPHLAVSLGGVESLIEHPASMTHGKALLGEEAFKQSTVPLGLVRF</sequence>
<evidence type="ECO:0000256" key="2">
    <source>
        <dbReference type="ARBA" id="ARBA00022898"/>
    </source>
</evidence>
<dbReference type="InterPro" id="IPR054542">
    <property type="entry name" value="Cys_met_metab_PP"/>
</dbReference>
<dbReference type="Proteomes" id="UP000694865">
    <property type="component" value="Unplaced"/>
</dbReference>
<dbReference type="PANTHER" id="PTHR11808:SF80">
    <property type="entry name" value="CYSTATHIONINE GAMMA-LYASE"/>
    <property type="match status" value="1"/>
</dbReference>
<dbReference type="InterPro" id="IPR015424">
    <property type="entry name" value="PyrdxlP-dep_Trfase"/>
</dbReference>
<feature type="non-terminal residue" evidence="5">
    <location>
        <position position="411"/>
    </location>
</feature>
<dbReference type="GeneID" id="102810166"/>
<dbReference type="RefSeq" id="XP_006816628.1">
    <property type="nucleotide sequence ID" value="XM_006816565.1"/>
</dbReference>
<proteinExistence type="inferred from homology"/>
<evidence type="ECO:0000313" key="5">
    <source>
        <dbReference type="RefSeq" id="XP_006816628.1"/>
    </source>
</evidence>